<feature type="transmembrane region" description="Helical" evidence="1">
    <location>
        <begin position="53"/>
        <end position="74"/>
    </location>
</feature>
<dbReference type="STRING" id="1423739.FC85_GL002830"/>
<proteinExistence type="predicted"/>
<evidence type="ECO:0000256" key="1">
    <source>
        <dbReference type="SAM" id="Phobius"/>
    </source>
</evidence>
<accession>A0A0R1SND9</accession>
<evidence type="ECO:0000313" key="3">
    <source>
        <dbReference type="Proteomes" id="UP000052013"/>
    </source>
</evidence>
<reference evidence="2 3" key="1">
    <citation type="journal article" date="2015" name="Genome Announc.">
        <title>Expanding the biotechnology potential of lactobacilli through comparative genomics of 213 strains and associated genera.</title>
        <authorList>
            <person name="Sun Z."/>
            <person name="Harris H.M."/>
            <person name="McCann A."/>
            <person name="Guo C."/>
            <person name="Argimon S."/>
            <person name="Zhang W."/>
            <person name="Yang X."/>
            <person name="Jeffery I.B."/>
            <person name="Cooney J.C."/>
            <person name="Kagawa T.F."/>
            <person name="Liu W."/>
            <person name="Song Y."/>
            <person name="Salvetti E."/>
            <person name="Wrobel A."/>
            <person name="Rasinkangas P."/>
            <person name="Parkhill J."/>
            <person name="Rea M.C."/>
            <person name="O'Sullivan O."/>
            <person name="Ritari J."/>
            <person name="Douillard F.P."/>
            <person name="Paul Ross R."/>
            <person name="Yang R."/>
            <person name="Briner A.E."/>
            <person name="Felis G.E."/>
            <person name="de Vos W.M."/>
            <person name="Barrangou R."/>
            <person name="Klaenhammer T.R."/>
            <person name="Caufield P.W."/>
            <person name="Cui Y."/>
            <person name="Zhang H."/>
            <person name="O'Toole P.W."/>
        </authorList>
    </citation>
    <scope>NUCLEOTIDE SEQUENCE [LARGE SCALE GENOMIC DNA]</scope>
    <source>
        <strain evidence="2 3">DSM 14421</strain>
    </source>
</reference>
<dbReference type="PATRIC" id="fig|1423739.3.peg.2941"/>
<dbReference type="AlphaFoldDB" id="A0A0R1SND9"/>
<keyword evidence="1" id="KW-0812">Transmembrane</keyword>
<feature type="transmembrane region" description="Helical" evidence="1">
    <location>
        <begin position="6"/>
        <end position="24"/>
    </location>
</feature>
<gene>
    <name evidence="2" type="ORF">FC85_GL002830</name>
</gene>
<dbReference type="Pfam" id="PF09946">
    <property type="entry name" value="DUF2178"/>
    <property type="match status" value="1"/>
</dbReference>
<dbReference type="Proteomes" id="UP000052013">
    <property type="component" value="Unassembled WGS sequence"/>
</dbReference>
<feature type="transmembrane region" description="Helical" evidence="1">
    <location>
        <begin position="80"/>
        <end position="99"/>
    </location>
</feature>
<sequence>MLTMMIWWIIWSLAIVVMLVYIGIVSRKNKLYKNDERGHAIMAKASTWLPRAAFSYFALSTLITAFIAIAGPVARTVQCFMAGMVIVMCLTHLVGIFYFEKKMS</sequence>
<evidence type="ECO:0000313" key="2">
    <source>
        <dbReference type="EMBL" id="KRL66523.1"/>
    </source>
</evidence>
<dbReference type="InterPro" id="IPR019235">
    <property type="entry name" value="DUF2178_TM"/>
</dbReference>
<dbReference type="EMBL" id="AZEY01000041">
    <property type="protein sequence ID" value="KRL66523.1"/>
    <property type="molecule type" value="Genomic_DNA"/>
</dbReference>
<protein>
    <submittedName>
        <fullName evidence="2">Uncharacterized protein</fullName>
    </submittedName>
</protein>
<keyword evidence="1" id="KW-0472">Membrane</keyword>
<organism evidence="2 3">
    <name type="scientific">Lentilactobacillus diolivorans DSM 14421</name>
    <dbReference type="NCBI Taxonomy" id="1423739"/>
    <lineage>
        <taxon>Bacteria</taxon>
        <taxon>Bacillati</taxon>
        <taxon>Bacillota</taxon>
        <taxon>Bacilli</taxon>
        <taxon>Lactobacillales</taxon>
        <taxon>Lactobacillaceae</taxon>
        <taxon>Lentilactobacillus</taxon>
    </lineage>
</organism>
<keyword evidence="1" id="KW-1133">Transmembrane helix</keyword>
<comment type="caution">
    <text evidence="2">The sequence shown here is derived from an EMBL/GenBank/DDBJ whole genome shotgun (WGS) entry which is preliminary data.</text>
</comment>
<name>A0A0R1SND9_9LACO</name>